<accession>A0AA90PJU6</accession>
<dbReference type="Gene3D" id="3.30.230.10">
    <property type="match status" value="1"/>
</dbReference>
<evidence type="ECO:0000256" key="7">
    <source>
        <dbReference type="ARBA" id="ARBA00022697"/>
    </source>
</evidence>
<evidence type="ECO:0000256" key="8">
    <source>
        <dbReference type="ARBA" id="ARBA00022741"/>
    </source>
</evidence>
<keyword evidence="10 12" id="KW-0067">ATP-binding</keyword>
<dbReference type="Pfam" id="PF08544">
    <property type="entry name" value="GHMP_kinases_C"/>
    <property type="match status" value="1"/>
</dbReference>
<comment type="catalytic activity">
    <reaction evidence="11 12">
        <text>L-homoserine + ATP = O-phospho-L-homoserine + ADP + H(+)</text>
        <dbReference type="Rhea" id="RHEA:13985"/>
        <dbReference type="ChEBI" id="CHEBI:15378"/>
        <dbReference type="ChEBI" id="CHEBI:30616"/>
        <dbReference type="ChEBI" id="CHEBI:57476"/>
        <dbReference type="ChEBI" id="CHEBI:57590"/>
        <dbReference type="ChEBI" id="CHEBI:456216"/>
        <dbReference type="EC" id="2.7.1.39"/>
    </reaction>
</comment>
<dbReference type="InterPro" id="IPR000870">
    <property type="entry name" value="Homoserine_kinase"/>
</dbReference>
<proteinExistence type="inferred from homology"/>
<comment type="function">
    <text evidence="12">Catalyzes the ATP-dependent phosphorylation of L-homoserine to L-homoserine phosphate.</text>
</comment>
<keyword evidence="18" id="KW-1185">Reference proteome</keyword>
<reference evidence="15" key="2">
    <citation type="submission" date="2023-07" db="EMBL/GenBank/DDBJ databases">
        <authorList>
            <person name="Aydin F."/>
            <person name="Tarhane S."/>
            <person name="Saticioglu I.B."/>
            <person name="Karakaya E."/>
            <person name="Abay S."/>
            <person name="Guran O."/>
            <person name="Bozkurt E."/>
            <person name="Uzum N."/>
            <person name="Olgun K."/>
            <person name="Jablonski D."/>
        </authorList>
    </citation>
    <scope>NUCLEOTIDE SEQUENCE</scope>
    <source>
        <strain evidence="15">Faydin-H75</strain>
    </source>
</reference>
<reference evidence="15 17" key="3">
    <citation type="journal article" date="2024" name="Syst. Appl. Microbiol.">
        <title>Helicobacter cappadocius sp. nov., from lizards: The first psychrotrophic Helicobacter species.</title>
        <authorList>
            <person name="Aydin F."/>
            <person name="Tarhane S."/>
            <person name="Karakaya E."/>
            <person name="Abay S."/>
            <person name="Kayman T."/>
            <person name="Guran O."/>
            <person name="Bozkurt E."/>
            <person name="Uzum N."/>
            <person name="Avci A."/>
            <person name="Olgun K."/>
            <person name="Jablonski D."/>
            <person name="Guran C."/>
            <person name="Burcin Saticioglu I."/>
        </authorList>
    </citation>
    <scope>NUCLEOTIDE SEQUENCE [LARGE SCALE GENOMIC DNA]</scope>
    <source>
        <strain evidence="15">Faydin-H75</strain>
        <strain evidence="17">faydin-H76</strain>
    </source>
</reference>
<dbReference type="Proteomes" id="UP001240777">
    <property type="component" value="Unassembled WGS sequence"/>
</dbReference>
<gene>
    <name evidence="12 16" type="primary">thrB</name>
    <name evidence="15" type="ORF">Q5I04_05190</name>
    <name evidence="16" type="ORF">Q5I06_05710</name>
</gene>
<comment type="caution">
    <text evidence="16">The sequence shown here is derived from an EMBL/GenBank/DDBJ whole genome shotgun (WGS) entry which is preliminary data.</text>
</comment>
<comment type="subcellular location">
    <subcellularLocation>
        <location evidence="12">Cytoplasm</location>
    </subcellularLocation>
</comment>
<reference evidence="16 18" key="1">
    <citation type="submission" date="2023-07" db="EMBL/GenBank/DDBJ databases">
        <title>Unpublished Manusciprt.</title>
        <authorList>
            <person name="Aydin F."/>
            <person name="Tarhane S."/>
            <person name="Saticioglu I.B."/>
            <person name="Karakaya E."/>
            <person name="Abay S."/>
            <person name="Guran O."/>
            <person name="Bozkurt E."/>
            <person name="Uzum N."/>
            <person name="Olgun K."/>
            <person name="Jablonski D."/>
        </authorList>
    </citation>
    <scope>NUCLEOTIDE SEQUENCE</scope>
    <source>
        <strain evidence="18">faydin-H75</strain>
        <strain evidence="16">Faydin-H76</strain>
    </source>
</reference>
<comment type="similarity">
    <text evidence="2 12">Belongs to the GHMP kinase family. Homoserine kinase subfamily.</text>
</comment>
<keyword evidence="6 12" id="KW-0808">Transferase</keyword>
<evidence type="ECO:0000259" key="14">
    <source>
        <dbReference type="Pfam" id="PF08544"/>
    </source>
</evidence>
<dbReference type="GO" id="GO:0005524">
    <property type="term" value="F:ATP binding"/>
    <property type="evidence" value="ECO:0007669"/>
    <property type="project" value="UniProtKB-UniRule"/>
</dbReference>
<sequence>MIISVPATSANLGPGFDCLGLSLDFRNQFSITPSNFSSIQIIGEGEGLAKFLVDNMFVKIFKKTLLDFGIQGNEFRFLFKNKIPVSRGMGSSSAVIVGAISSAYHFAKKEIDKQSILNDALIYESHPDNITPAVYGGFNVCVVDRKKVYHLKQEIPQIFKAVMVVPNRSISTKYSRQTLPKRYSVSDSVFNISRSSMMSMAFAQGKWDVLTLASRDKFHQDRRMKQFPVLFAVQKIALANGALMSTLSGSGSSFFNMCYADDAQKLANIFEKKFSNFRVFVLGFDNQGVMIEEE</sequence>
<dbReference type="PANTHER" id="PTHR20861">
    <property type="entry name" value="HOMOSERINE/4-DIPHOSPHOCYTIDYL-2-C-METHYL-D-ERYTHRITOL KINASE"/>
    <property type="match status" value="1"/>
</dbReference>
<dbReference type="RefSeq" id="WP_305517153.1">
    <property type="nucleotide sequence ID" value="NZ_JAUPEV010000007.1"/>
</dbReference>
<evidence type="ECO:0000256" key="6">
    <source>
        <dbReference type="ARBA" id="ARBA00022679"/>
    </source>
</evidence>
<keyword evidence="5 12" id="KW-0028">Amino-acid biosynthesis</keyword>
<evidence type="ECO:0000313" key="18">
    <source>
        <dbReference type="Proteomes" id="UP001240777"/>
    </source>
</evidence>
<dbReference type="PRINTS" id="PR00958">
    <property type="entry name" value="HOMSERKINASE"/>
</dbReference>
<dbReference type="GO" id="GO:0005737">
    <property type="term" value="C:cytoplasm"/>
    <property type="evidence" value="ECO:0007669"/>
    <property type="project" value="UniProtKB-SubCell"/>
</dbReference>
<dbReference type="SUPFAM" id="SSF55060">
    <property type="entry name" value="GHMP Kinase, C-terminal domain"/>
    <property type="match status" value="1"/>
</dbReference>
<dbReference type="HAMAP" id="MF_00384">
    <property type="entry name" value="Homoser_kinase"/>
    <property type="match status" value="1"/>
</dbReference>
<keyword evidence="9 12" id="KW-0418">Kinase</keyword>
<dbReference type="InterPro" id="IPR006203">
    <property type="entry name" value="GHMP_knse_ATP-bd_CS"/>
</dbReference>
<keyword evidence="12" id="KW-0963">Cytoplasm</keyword>
<dbReference type="InterPro" id="IPR006204">
    <property type="entry name" value="GHMP_kinase_N_dom"/>
</dbReference>
<dbReference type="PANTHER" id="PTHR20861:SF1">
    <property type="entry name" value="HOMOSERINE KINASE"/>
    <property type="match status" value="1"/>
</dbReference>
<keyword evidence="7 12" id="KW-0791">Threonine biosynthesis</keyword>
<dbReference type="Proteomes" id="UP001177258">
    <property type="component" value="Unassembled WGS sequence"/>
</dbReference>
<dbReference type="EMBL" id="JAUPEV010000007">
    <property type="protein sequence ID" value="MDO7253304.1"/>
    <property type="molecule type" value="Genomic_DNA"/>
</dbReference>
<evidence type="ECO:0000256" key="1">
    <source>
        <dbReference type="ARBA" id="ARBA00005015"/>
    </source>
</evidence>
<evidence type="ECO:0000256" key="9">
    <source>
        <dbReference type="ARBA" id="ARBA00022777"/>
    </source>
</evidence>
<dbReference type="InterPro" id="IPR036554">
    <property type="entry name" value="GHMP_kinase_C_sf"/>
</dbReference>
<dbReference type="Gene3D" id="3.30.70.890">
    <property type="entry name" value="GHMP kinase, C-terminal domain"/>
    <property type="match status" value="1"/>
</dbReference>
<dbReference type="EMBL" id="JAUYZK010000007">
    <property type="protein sequence ID" value="MDP2539266.1"/>
    <property type="molecule type" value="Genomic_DNA"/>
</dbReference>
<evidence type="ECO:0000256" key="10">
    <source>
        <dbReference type="ARBA" id="ARBA00022840"/>
    </source>
</evidence>
<feature type="domain" description="GHMP kinase N-terminal" evidence="13">
    <location>
        <begin position="56"/>
        <end position="137"/>
    </location>
</feature>
<evidence type="ECO:0000313" key="15">
    <source>
        <dbReference type="EMBL" id="MDO7253304.1"/>
    </source>
</evidence>
<evidence type="ECO:0000256" key="3">
    <source>
        <dbReference type="ARBA" id="ARBA00012078"/>
    </source>
</evidence>
<dbReference type="NCBIfam" id="TIGR00191">
    <property type="entry name" value="thrB"/>
    <property type="match status" value="1"/>
</dbReference>
<comment type="pathway">
    <text evidence="1 12">Amino-acid biosynthesis; L-threonine biosynthesis; L-threonine from L-aspartate: step 4/5.</text>
</comment>
<feature type="domain" description="GHMP kinase C-terminal" evidence="14">
    <location>
        <begin position="215"/>
        <end position="275"/>
    </location>
</feature>
<evidence type="ECO:0000256" key="11">
    <source>
        <dbReference type="ARBA" id="ARBA00049375"/>
    </source>
</evidence>
<dbReference type="InterPro" id="IPR013750">
    <property type="entry name" value="GHMP_kinase_C_dom"/>
</dbReference>
<evidence type="ECO:0000256" key="5">
    <source>
        <dbReference type="ARBA" id="ARBA00022605"/>
    </source>
</evidence>
<dbReference type="InterPro" id="IPR014721">
    <property type="entry name" value="Ribsml_uS5_D2-typ_fold_subgr"/>
</dbReference>
<name>A0AA90PJU6_9HELI</name>
<dbReference type="PIRSF" id="PIRSF000676">
    <property type="entry name" value="Homoser_kin"/>
    <property type="match status" value="1"/>
</dbReference>
<dbReference type="InterPro" id="IPR020568">
    <property type="entry name" value="Ribosomal_Su5_D2-typ_SF"/>
</dbReference>
<protein>
    <recommendedName>
        <fullName evidence="4 12">Homoserine kinase</fullName>
        <shortName evidence="12">HK</shortName>
        <shortName evidence="12">HSK</shortName>
        <ecNumber evidence="3 12">2.7.1.39</ecNumber>
    </recommendedName>
</protein>
<feature type="binding site" evidence="12">
    <location>
        <begin position="84"/>
        <end position="94"/>
    </location>
    <ligand>
        <name>ATP</name>
        <dbReference type="ChEBI" id="CHEBI:30616"/>
    </ligand>
</feature>
<dbReference type="Pfam" id="PF00288">
    <property type="entry name" value="GHMP_kinases_N"/>
    <property type="match status" value="1"/>
</dbReference>
<dbReference type="SUPFAM" id="SSF54211">
    <property type="entry name" value="Ribosomal protein S5 domain 2-like"/>
    <property type="match status" value="1"/>
</dbReference>
<evidence type="ECO:0000313" key="17">
    <source>
        <dbReference type="Proteomes" id="UP001177258"/>
    </source>
</evidence>
<organism evidence="16 17">
    <name type="scientific">Helicobacter cappadocius</name>
    <dbReference type="NCBI Taxonomy" id="3063998"/>
    <lineage>
        <taxon>Bacteria</taxon>
        <taxon>Pseudomonadati</taxon>
        <taxon>Campylobacterota</taxon>
        <taxon>Epsilonproteobacteria</taxon>
        <taxon>Campylobacterales</taxon>
        <taxon>Helicobacteraceae</taxon>
        <taxon>Helicobacter</taxon>
    </lineage>
</organism>
<dbReference type="GO" id="GO:0009088">
    <property type="term" value="P:threonine biosynthetic process"/>
    <property type="evidence" value="ECO:0007669"/>
    <property type="project" value="UniProtKB-UniRule"/>
</dbReference>
<dbReference type="AlphaFoldDB" id="A0AA90PJU6"/>
<evidence type="ECO:0000256" key="12">
    <source>
        <dbReference type="HAMAP-Rule" id="MF_00384"/>
    </source>
</evidence>
<evidence type="ECO:0000259" key="13">
    <source>
        <dbReference type="Pfam" id="PF00288"/>
    </source>
</evidence>
<evidence type="ECO:0000256" key="2">
    <source>
        <dbReference type="ARBA" id="ARBA00007370"/>
    </source>
</evidence>
<keyword evidence="8 12" id="KW-0547">Nucleotide-binding</keyword>
<dbReference type="PROSITE" id="PS00627">
    <property type="entry name" value="GHMP_KINASES_ATP"/>
    <property type="match status" value="1"/>
</dbReference>
<evidence type="ECO:0000256" key="4">
    <source>
        <dbReference type="ARBA" id="ARBA00017858"/>
    </source>
</evidence>
<dbReference type="EC" id="2.7.1.39" evidence="3 12"/>
<dbReference type="GO" id="GO:0004413">
    <property type="term" value="F:homoserine kinase activity"/>
    <property type="evidence" value="ECO:0007669"/>
    <property type="project" value="UniProtKB-UniRule"/>
</dbReference>
<evidence type="ECO:0000313" key="16">
    <source>
        <dbReference type="EMBL" id="MDP2539266.1"/>
    </source>
</evidence>